<organism evidence="5 6">
    <name type="scientific">Vitis rotundifolia</name>
    <name type="common">Muscadine grape</name>
    <dbReference type="NCBI Taxonomy" id="103349"/>
    <lineage>
        <taxon>Eukaryota</taxon>
        <taxon>Viridiplantae</taxon>
        <taxon>Streptophyta</taxon>
        <taxon>Embryophyta</taxon>
        <taxon>Tracheophyta</taxon>
        <taxon>Spermatophyta</taxon>
        <taxon>Magnoliopsida</taxon>
        <taxon>eudicotyledons</taxon>
        <taxon>Gunneridae</taxon>
        <taxon>Pentapetalae</taxon>
        <taxon>rosids</taxon>
        <taxon>Vitales</taxon>
        <taxon>Vitaceae</taxon>
        <taxon>Viteae</taxon>
        <taxon>Vitis</taxon>
    </lineage>
</organism>
<keyword evidence="1" id="KW-0328">Glycosyltransferase</keyword>
<evidence type="ECO:0000313" key="6">
    <source>
        <dbReference type="Proteomes" id="UP001168098"/>
    </source>
</evidence>
<evidence type="ECO:0000256" key="3">
    <source>
        <dbReference type="SAM" id="Phobius"/>
    </source>
</evidence>
<evidence type="ECO:0000256" key="2">
    <source>
        <dbReference type="ARBA" id="ARBA00022679"/>
    </source>
</evidence>
<evidence type="ECO:0000256" key="1">
    <source>
        <dbReference type="ARBA" id="ARBA00022676"/>
    </source>
</evidence>
<dbReference type="InterPro" id="IPR044161">
    <property type="entry name" value="SPS"/>
</dbReference>
<feature type="transmembrane region" description="Helical" evidence="3">
    <location>
        <begin position="171"/>
        <end position="193"/>
    </location>
</feature>
<feature type="domain" description="Sucrose phosphatase-like" evidence="4">
    <location>
        <begin position="143"/>
        <end position="239"/>
    </location>
</feature>
<dbReference type="AlphaFoldDB" id="A0AA39E801"/>
<dbReference type="GO" id="GO:0016757">
    <property type="term" value="F:glycosyltransferase activity"/>
    <property type="evidence" value="ECO:0007669"/>
    <property type="project" value="UniProtKB-KW"/>
</dbReference>
<dbReference type="EMBL" id="JARBHA010000002">
    <property type="protein sequence ID" value="KAJ9707362.1"/>
    <property type="molecule type" value="Genomic_DNA"/>
</dbReference>
<keyword evidence="2" id="KW-0808">Transferase</keyword>
<evidence type="ECO:0000313" key="5">
    <source>
        <dbReference type="EMBL" id="KAJ9707362.1"/>
    </source>
</evidence>
<keyword evidence="3" id="KW-0472">Membrane</keyword>
<dbReference type="Pfam" id="PF05116">
    <property type="entry name" value="S6PP"/>
    <property type="match status" value="1"/>
</dbReference>
<name>A0AA39E801_VITRO</name>
<comment type="caution">
    <text evidence="5">The sequence shown here is derived from an EMBL/GenBank/DDBJ whole genome shotgun (WGS) entry which is preliminary data.</text>
</comment>
<protein>
    <recommendedName>
        <fullName evidence="4">Sucrose phosphatase-like domain-containing protein</fullName>
    </recommendedName>
</protein>
<dbReference type="Proteomes" id="UP001168098">
    <property type="component" value="Unassembled WGS sequence"/>
</dbReference>
<dbReference type="PANTHER" id="PTHR46039">
    <property type="entry name" value="SUCROSE-PHOSPHATE SYNTHASE 3-RELATED"/>
    <property type="match status" value="1"/>
</dbReference>
<gene>
    <name evidence="5" type="ORF">PVL29_002388</name>
</gene>
<accession>A0AA39E801</accession>
<dbReference type="InterPro" id="IPR006380">
    <property type="entry name" value="SPP-like_dom"/>
</dbReference>
<reference evidence="5 6" key="1">
    <citation type="journal article" date="2023" name="BMC Biotechnol.">
        <title>Vitis rotundifolia cv Carlos genome sequencing.</title>
        <authorList>
            <person name="Huff M."/>
            <person name="Hulse-Kemp A."/>
            <person name="Scheffler B."/>
            <person name="Youngblood R."/>
            <person name="Simpson S."/>
            <person name="Babiker E."/>
            <person name="Staton M."/>
        </authorList>
    </citation>
    <scope>NUCLEOTIDE SEQUENCE [LARGE SCALE GENOMIC DNA]</scope>
    <source>
        <tissue evidence="5">Leaf</tissue>
    </source>
</reference>
<sequence length="276" mass="31335">MLNNGLPIDATKNRGLVDIIEVNFRLASMVSHLTVNSLLTHMTKKGIENALLKLLANNNLDVEDIPLKFSLDGDFKINGELDVTRQKELIESLTHLASFNSNYNCYDSNGDCTERLTTIIKNMTKDVRSMVDIVEYAMCSYRRYSYRVKPGAKITLLIELMAYTKRLQMRGFLCCLVHMLIPSSLNVVPLFALRAQALRHLLVKWGIELSKMVVLVWERGDTNYEDLLVGLLNAIILRDLFQMLDMIPQDNPSITFVEEGYEAQDIFATLLALGIK</sequence>
<keyword evidence="3" id="KW-0812">Transmembrane</keyword>
<evidence type="ECO:0000259" key="4">
    <source>
        <dbReference type="Pfam" id="PF05116"/>
    </source>
</evidence>
<keyword evidence="6" id="KW-1185">Reference proteome</keyword>
<proteinExistence type="predicted"/>
<dbReference type="PANTHER" id="PTHR46039:SF1">
    <property type="entry name" value="SUCROSE-PHOSPHATE SYNTHASE 4"/>
    <property type="match status" value="1"/>
</dbReference>
<keyword evidence="3" id="KW-1133">Transmembrane helix</keyword>